<dbReference type="Gramene" id="TraesLDM4B03G02409200.1">
    <property type="protein sequence ID" value="TraesLDM4B03G02409200.1.CDS1"/>
    <property type="gene ID" value="TraesLDM4B03G02409200"/>
</dbReference>
<dbReference type="OMA" id="DSACVNN"/>
<reference evidence="2" key="2">
    <citation type="submission" date="2018-10" db="UniProtKB">
        <authorList>
            <consortium name="EnsemblPlants"/>
        </authorList>
    </citation>
    <scope>IDENTIFICATION</scope>
</reference>
<name>A0A3B6IWP0_WHEAT</name>
<feature type="chain" id="PRO_5043175988" evidence="1">
    <location>
        <begin position="28"/>
        <end position="104"/>
    </location>
</feature>
<dbReference type="Gramene" id="TraesJAG4B03G02405230.1">
    <property type="protein sequence ID" value="TraesJAG4B03G02405230.1.CDS1"/>
    <property type="gene ID" value="TraesJAG4B03G02405230"/>
</dbReference>
<evidence type="ECO:0000313" key="3">
    <source>
        <dbReference type="Proteomes" id="UP000019116"/>
    </source>
</evidence>
<protein>
    <submittedName>
        <fullName evidence="2">Uncharacterized protein</fullName>
    </submittedName>
</protein>
<dbReference type="Gramene" id="TraesNOR4B03G02425870.1">
    <property type="protein sequence ID" value="TraesNOR4B03G02425870.1.CDS1"/>
    <property type="gene ID" value="TraesNOR4B03G02425870"/>
</dbReference>
<reference evidence="2" key="1">
    <citation type="submission" date="2018-08" db="EMBL/GenBank/DDBJ databases">
        <authorList>
            <person name="Rossello M."/>
        </authorList>
    </citation>
    <scope>NUCLEOTIDE SEQUENCE [LARGE SCALE GENOMIC DNA]</scope>
    <source>
        <strain evidence="2">cv. Chinese Spring</strain>
    </source>
</reference>
<keyword evidence="1" id="KW-0732">Signal</keyword>
<feature type="signal peptide" evidence="1">
    <location>
        <begin position="1"/>
        <end position="27"/>
    </location>
</feature>
<dbReference type="Gramene" id="TraesARI4B03G02445330.1">
    <property type="protein sequence ID" value="TraesARI4B03G02445330.1.CDS1"/>
    <property type="gene ID" value="TraesARI4B03G02445330"/>
</dbReference>
<dbReference type="Gramene" id="TraesCS4B03G0974300.1">
    <property type="protein sequence ID" value="TraesCS4B03G0974300.1.CDS1"/>
    <property type="gene ID" value="TraesCS4B03G0974300"/>
</dbReference>
<accession>A0A3B6IWP0</accession>
<organism evidence="2">
    <name type="scientific">Triticum aestivum</name>
    <name type="common">Wheat</name>
    <dbReference type="NCBI Taxonomy" id="4565"/>
    <lineage>
        <taxon>Eukaryota</taxon>
        <taxon>Viridiplantae</taxon>
        <taxon>Streptophyta</taxon>
        <taxon>Embryophyta</taxon>
        <taxon>Tracheophyta</taxon>
        <taxon>Spermatophyta</taxon>
        <taxon>Magnoliopsida</taxon>
        <taxon>Liliopsida</taxon>
        <taxon>Poales</taxon>
        <taxon>Poaceae</taxon>
        <taxon>BOP clade</taxon>
        <taxon>Pooideae</taxon>
        <taxon>Triticodae</taxon>
        <taxon>Triticeae</taxon>
        <taxon>Triticinae</taxon>
        <taxon>Triticum</taxon>
    </lineage>
</organism>
<dbReference type="Gramene" id="TraesRN4B0101007600.1">
    <property type="protein sequence ID" value="TraesRN4B0101007600.1"/>
    <property type="gene ID" value="TraesRN4B0101007600"/>
</dbReference>
<dbReference type="EnsemblPlants" id="TraesCS4B02G381700.1">
    <property type="protein sequence ID" value="TraesCS4B02G381700.1.cds1"/>
    <property type="gene ID" value="TraesCS4B02G381700"/>
</dbReference>
<dbReference type="Gramene" id="TraesLAC4B03G02360960.1">
    <property type="protein sequence ID" value="TraesLAC4B03G02360960.1.CDS1"/>
    <property type="gene ID" value="TraesLAC4B03G02360960"/>
</dbReference>
<dbReference type="Gramene" id="TraesWEE_scaffold_146096_01G000100.1">
    <property type="protein sequence ID" value="TraesWEE_scaffold_146096_01G000100.1"/>
    <property type="gene ID" value="TraesWEE_scaffold_146096_01G000100"/>
</dbReference>
<evidence type="ECO:0000256" key="1">
    <source>
        <dbReference type="SAM" id="SignalP"/>
    </source>
</evidence>
<keyword evidence="3" id="KW-1185">Reference proteome</keyword>
<dbReference type="Gramene" id="TraesJUL4B03G02426460.1">
    <property type="protein sequence ID" value="TraesJUL4B03G02426460.1.CDS1"/>
    <property type="gene ID" value="TraesJUL4B03G02426460"/>
</dbReference>
<dbReference type="Gramene" id="TraesMAC4B03G02406140.1">
    <property type="protein sequence ID" value="TraesMAC4B03G02406140.1.CDS1"/>
    <property type="gene ID" value="TraesMAC4B03G02406140"/>
</dbReference>
<dbReference type="Gramene" id="TraesROB_scaffold_013982_01G000300.1">
    <property type="protein sequence ID" value="TraesROB_scaffold_013982_01G000300.1"/>
    <property type="gene ID" value="TraesROB_scaffold_013982_01G000300"/>
</dbReference>
<dbReference type="Proteomes" id="UP000019116">
    <property type="component" value="Chromosome 4B"/>
</dbReference>
<sequence length="104" mass="10494">MAAASALKTAAVVAICIAMLLVQTTLGVGYLTAQAPAGGGLACPDTQTTCGANCLVRCESMSQDICKVVCTTSPFPVVDQTCVGRLFSACVSICKTACENLPSS</sequence>
<dbReference type="Gramene" id="TraesCLE_scaffold_020496_01G000300.1">
    <property type="protein sequence ID" value="TraesCLE_scaffold_020496_01G000300.1"/>
    <property type="gene ID" value="TraesCLE_scaffold_020496_01G000300"/>
</dbReference>
<dbReference type="Gramene" id="TraesPARA_EIv1.0_1404190.1">
    <property type="protein sequence ID" value="TraesPARA_EIv1.0_1404190.1.CDS1"/>
    <property type="gene ID" value="TraesPARA_EIv1.0_1404190"/>
</dbReference>
<evidence type="ECO:0000313" key="2">
    <source>
        <dbReference type="EnsemblPlants" id="TraesCS4B02G381700.1.cds1"/>
    </source>
</evidence>
<dbReference type="AlphaFoldDB" id="A0A3B6IWP0"/>
<dbReference type="Gramene" id="TraesSTA4B03G02402260.1">
    <property type="protein sequence ID" value="TraesSTA4B03G02402260.1.CDS1"/>
    <property type="gene ID" value="TraesSTA4B03G02402260"/>
</dbReference>
<dbReference type="Gramene" id="TraesCAD_scaffold_061085_01G000100.1">
    <property type="protein sequence ID" value="TraesCAD_scaffold_061085_01G000100.1"/>
    <property type="gene ID" value="TraesCAD_scaffold_061085_01G000100"/>
</dbReference>
<dbReference type="Gramene" id="TraesSYM4B03G02434710.1">
    <property type="protein sequence ID" value="TraesSYM4B03G02434710.1.CDS1"/>
    <property type="gene ID" value="TraesSYM4B03G02434710"/>
</dbReference>
<proteinExistence type="predicted"/>
<dbReference type="Gramene" id="TraesCS4B02G381700.1">
    <property type="protein sequence ID" value="TraesCS4B02G381700.1.cds1"/>
    <property type="gene ID" value="TraesCS4B02G381700"/>
</dbReference>